<dbReference type="EMBL" id="WQNF01000036">
    <property type="protein sequence ID" value="MVT69937.1"/>
    <property type="molecule type" value="Genomic_DNA"/>
</dbReference>
<gene>
    <name evidence="1" type="ORF">GPL21_33150</name>
</gene>
<organism evidence="1 2">
    <name type="scientific">Bradyrhizobium pachyrhizi</name>
    <dbReference type="NCBI Taxonomy" id="280333"/>
    <lineage>
        <taxon>Bacteria</taxon>
        <taxon>Pseudomonadati</taxon>
        <taxon>Pseudomonadota</taxon>
        <taxon>Alphaproteobacteria</taxon>
        <taxon>Hyphomicrobiales</taxon>
        <taxon>Nitrobacteraceae</taxon>
        <taxon>Bradyrhizobium</taxon>
    </lineage>
</organism>
<dbReference type="RefSeq" id="WP_157348053.1">
    <property type="nucleotide sequence ID" value="NZ_WQNF01000036.1"/>
</dbReference>
<proteinExistence type="predicted"/>
<dbReference type="AlphaFoldDB" id="A0A844SUG9"/>
<dbReference type="Proteomes" id="UP000436468">
    <property type="component" value="Unassembled WGS sequence"/>
</dbReference>
<name>A0A844SUG9_9BRAD</name>
<evidence type="ECO:0000313" key="2">
    <source>
        <dbReference type="Proteomes" id="UP000436468"/>
    </source>
</evidence>
<sequence length="61" mass="6937">MTAILQKVSEWASHVWSTSGSSTPEKVGPYKADYSRLEKGQLEQDDFECTELFKNSRPVSR</sequence>
<protein>
    <submittedName>
        <fullName evidence="1">Uncharacterized protein</fullName>
    </submittedName>
</protein>
<reference evidence="1 2" key="1">
    <citation type="submission" date="2019-12" db="EMBL/GenBank/DDBJ databases">
        <title>Draft genome sequences Bradyrhizobium cajani AMBPC1010, Bradyrhizobium pachyrhizi AMBPC1040 and Bradyrhizobium yuanmingense ALSPC3051, three plant growth promoting strains isolated from nodules of Cajanus cajan L. in Dominican Republic.</title>
        <authorList>
            <person name="Flores-Felix J.D."/>
            <person name="Araujo J."/>
            <person name="Diaz-Alcantara C."/>
            <person name="Gonzalez-Andres F."/>
            <person name="Velazquez E."/>
        </authorList>
    </citation>
    <scope>NUCLEOTIDE SEQUENCE [LARGE SCALE GENOMIC DNA]</scope>
    <source>
        <strain evidence="1 2">1040</strain>
    </source>
</reference>
<evidence type="ECO:0000313" key="1">
    <source>
        <dbReference type="EMBL" id="MVT69937.1"/>
    </source>
</evidence>
<accession>A0A844SUG9</accession>
<comment type="caution">
    <text evidence="1">The sequence shown here is derived from an EMBL/GenBank/DDBJ whole genome shotgun (WGS) entry which is preliminary data.</text>
</comment>
<keyword evidence="2" id="KW-1185">Reference proteome</keyword>